<dbReference type="InterPro" id="IPR004864">
    <property type="entry name" value="LEA_2"/>
</dbReference>
<evidence type="ECO:0000313" key="3">
    <source>
        <dbReference type="EMBL" id="KDO64202.1"/>
    </source>
</evidence>
<dbReference type="EMBL" id="KK784908">
    <property type="protein sequence ID" value="KDO64202.1"/>
    <property type="molecule type" value="Genomic_DNA"/>
</dbReference>
<accession>A0A067FLB1</accession>
<reference evidence="3 4" key="1">
    <citation type="submission" date="2014-04" db="EMBL/GenBank/DDBJ databases">
        <authorList>
            <consortium name="International Citrus Genome Consortium"/>
            <person name="Gmitter F."/>
            <person name="Chen C."/>
            <person name="Farmerie W."/>
            <person name="Harkins T."/>
            <person name="Desany B."/>
            <person name="Mohiuddin M."/>
            <person name="Kodira C."/>
            <person name="Borodovsky M."/>
            <person name="Lomsadze A."/>
            <person name="Burns P."/>
            <person name="Jenkins J."/>
            <person name="Prochnik S."/>
            <person name="Shu S."/>
            <person name="Chapman J."/>
            <person name="Pitluck S."/>
            <person name="Schmutz J."/>
            <person name="Rokhsar D."/>
        </authorList>
    </citation>
    <scope>NUCLEOTIDE SEQUENCE</scope>
</reference>
<dbReference type="Gene3D" id="2.60.40.1820">
    <property type="match status" value="1"/>
</dbReference>
<sequence length="211" mass="23549">MIIRKGMTEHNEEQVLLLRRRRRRCCLIATGVAILLLLAFFIIILILALTVFKTKQPITELQSAKIDGIAPRVTFPAVDIQLNLTLDLQILVKNRNRASFKHGSGKSLLLYRGKQVGVVDIDPGLIPARGSAVLPSRLTLQVDEVASNLSALIRDVLDGELVMETHTRIPGRVNLLGIFKKHIVATSECQFTFSVLAFKIQSQKCKNKARF</sequence>
<feature type="transmembrane region" description="Helical" evidence="1">
    <location>
        <begin position="26"/>
        <end position="52"/>
    </location>
</feature>
<evidence type="ECO:0000313" key="4">
    <source>
        <dbReference type="Proteomes" id="UP000027120"/>
    </source>
</evidence>
<evidence type="ECO:0000256" key="1">
    <source>
        <dbReference type="SAM" id="Phobius"/>
    </source>
</evidence>
<keyword evidence="1" id="KW-1133">Transmembrane helix</keyword>
<feature type="domain" description="Late embryogenesis abundant protein LEA-2 subgroup" evidence="2">
    <location>
        <begin position="90"/>
        <end position="183"/>
    </location>
</feature>
<evidence type="ECO:0000259" key="2">
    <source>
        <dbReference type="Pfam" id="PF03168"/>
    </source>
</evidence>
<dbReference type="Proteomes" id="UP000027120">
    <property type="component" value="Unassembled WGS sequence"/>
</dbReference>
<dbReference type="STRING" id="2711.A0A067FLB1"/>
<dbReference type="PANTHER" id="PTHR31852">
    <property type="entry name" value="LATE EMBRYOGENESIS ABUNDANT (LEA) HYDROXYPROLINE-RICH GLYCOPROTEIN FAMILY"/>
    <property type="match status" value="1"/>
</dbReference>
<protein>
    <recommendedName>
        <fullName evidence="2">Late embryogenesis abundant protein LEA-2 subgroup domain-containing protein</fullName>
    </recommendedName>
</protein>
<dbReference type="Pfam" id="PF03168">
    <property type="entry name" value="LEA_2"/>
    <property type="match status" value="1"/>
</dbReference>
<keyword evidence="1" id="KW-0472">Membrane</keyword>
<keyword evidence="4" id="KW-1185">Reference proteome</keyword>
<proteinExistence type="predicted"/>
<dbReference type="AlphaFoldDB" id="A0A067FLB1"/>
<keyword evidence="1" id="KW-0812">Transmembrane</keyword>
<gene>
    <name evidence="3" type="ORF">CISIN_1g028279mg</name>
</gene>
<organism evidence="3 4">
    <name type="scientific">Citrus sinensis</name>
    <name type="common">Sweet orange</name>
    <name type="synonym">Citrus aurantium var. sinensis</name>
    <dbReference type="NCBI Taxonomy" id="2711"/>
    <lineage>
        <taxon>Eukaryota</taxon>
        <taxon>Viridiplantae</taxon>
        <taxon>Streptophyta</taxon>
        <taxon>Embryophyta</taxon>
        <taxon>Tracheophyta</taxon>
        <taxon>Spermatophyta</taxon>
        <taxon>Magnoliopsida</taxon>
        <taxon>eudicotyledons</taxon>
        <taxon>Gunneridae</taxon>
        <taxon>Pentapetalae</taxon>
        <taxon>rosids</taxon>
        <taxon>malvids</taxon>
        <taxon>Sapindales</taxon>
        <taxon>Rutaceae</taxon>
        <taxon>Aurantioideae</taxon>
        <taxon>Citrus</taxon>
    </lineage>
</organism>
<dbReference type="InterPro" id="IPR055301">
    <property type="entry name" value="Lea14-like_2"/>
</dbReference>
<name>A0A067FLB1_CITSI</name>